<dbReference type="AlphaFoldDB" id="A0A9N9DWW2"/>
<dbReference type="Proteomes" id="UP000789405">
    <property type="component" value="Unassembled WGS sequence"/>
</dbReference>
<gene>
    <name evidence="1" type="ORF">DERYTH_LOCUS10422</name>
</gene>
<dbReference type="EMBL" id="CAJVPY010006066">
    <property type="protein sequence ID" value="CAG8655613.1"/>
    <property type="molecule type" value="Genomic_DNA"/>
</dbReference>
<accession>A0A9N9DWW2</accession>
<sequence>MFSKVLIESNSYEKFICEAATYFLKTNFIKEFLAPYIGISFEE</sequence>
<name>A0A9N9DWW2_9GLOM</name>
<organism evidence="1 2">
    <name type="scientific">Dentiscutata erythropus</name>
    <dbReference type="NCBI Taxonomy" id="1348616"/>
    <lineage>
        <taxon>Eukaryota</taxon>
        <taxon>Fungi</taxon>
        <taxon>Fungi incertae sedis</taxon>
        <taxon>Mucoromycota</taxon>
        <taxon>Glomeromycotina</taxon>
        <taxon>Glomeromycetes</taxon>
        <taxon>Diversisporales</taxon>
        <taxon>Gigasporaceae</taxon>
        <taxon>Dentiscutata</taxon>
    </lineage>
</organism>
<keyword evidence="2" id="KW-1185">Reference proteome</keyword>
<proteinExistence type="predicted"/>
<comment type="caution">
    <text evidence="1">The sequence shown here is derived from an EMBL/GenBank/DDBJ whole genome shotgun (WGS) entry which is preliminary data.</text>
</comment>
<evidence type="ECO:0000313" key="1">
    <source>
        <dbReference type="EMBL" id="CAG8655613.1"/>
    </source>
</evidence>
<reference evidence="1" key="1">
    <citation type="submission" date="2021-06" db="EMBL/GenBank/DDBJ databases">
        <authorList>
            <person name="Kallberg Y."/>
            <person name="Tangrot J."/>
            <person name="Rosling A."/>
        </authorList>
    </citation>
    <scope>NUCLEOTIDE SEQUENCE</scope>
    <source>
        <strain evidence="1">MA453B</strain>
    </source>
</reference>
<protein>
    <submittedName>
        <fullName evidence="1">6797_t:CDS:1</fullName>
    </submittedName>
</protein>
<evidence type="ECO:0000313" key="2">
    <source>
        <dbReference type="Proteomes" id="UP000789405"/>
    </source>
</evidence>